<dbReference type="Pfam" id="PF17975">
    <property type="entry name" value="RNR_Alpha"/>
    <property type="match status" value="1"/>
</dbReference>
<dbReference type="Pfam" id="PF03477">
    <property type="entry name" value="ATP-cone"/>
    <property type="match status" value="1"/>
</dbReference>
<keyword evidence="11" id="KW-0170">Cobalt</keyword>
<evidence type="ECO:0000256" key="12">
    <source>
        <dbReference type="ARBA" id="ARBA00048987"/>
    </source>
</evidence>
<evidence type="ECO:0000259" key="14">
    <source>
        <dbReference type="PROSITE" id="PS51161"/>
    </source>
</evidence>
<evidence type="ECO:0000256" key="10">
    <source>
        <dbReference type="ARBA" id="ARBA00023284"/>
    </source>
</evidence>
<dbReference type="SUPFAM" id="SSF51998">
    <property type="entry name" value="PFL-like glycyl radical enzymes"/>
    <property type="match status" value="1"/>
</dbReference>
<dbReference type="EC" id="1.17.4.2" evidence="3"/>
<evidence type="ECO:0000256" key="5">
    <source>
        <dbReference type="ARBA" id="ARBA00022705"/>
    </source>
</evidence>
<dbReference type="PROSITE" id="PS51161">
    <property type="entry name" value="ATP_CONE"/>
    <property type="match status" value="1"/>
</dbReference>
<dbReference type="Gene3D" id="3.90.1390.10">
    <property type="entry name" value="b-12 dependent (class ii) ribonucleotide reductase, chain A, domain 3"/>
    <property type="match status" value="1"/>
</dbReference>
<dbReference type="InterPro" id="IPR005144">
    <property type="entry name" value="ATP-cone_dom"/>
</dbReference>
<evidence type="ECO:0000256" key="3">
    <source>
        <dbReference type="ARBA" id="ARBA00012275"/>
    </source>
</evidence>
<evidence type="ECO:0000256" key="9">
    <source>
        <dbReference type="ARBA" id="ARBA00023157"/>
    </source>
</evidence>
<evidence type="ECO:0000256" key="4">
    <source>
        <dbReference type="ARBA" id="ARBA00022628"/>
    </source>
</evidence>
<evidence type="ECO:0000256" key="8">
    <source>
        <dbReference type="ARBA" id="ARBA00023002"/>
    </source>
</evidence>
<dbReference type="GO" id="GO:0004748">
    <property type="term" value="F:ribonucleoside-diphosphate reductase activity, thioredoxin disulfide as acceptor"/>
    <property type="evidence" value="ECO:0007669"/>
    <property type="project" value="TreeGrafter"/>
</dbReference>
<sequence length="760" mass="86181">MIPQIEKRDGRLVQFDFDKISSAVWKAMAEVGEGDQEDAVLVSHQVAGELGRFAKKYKNFLPGVEGIQDSVEKYLILNDYVKTAKAYILYRDKRAQLRAAHADIPEHVRKLAEESKKYFSGNALGEFVYLRTYAKWIPEKGRREMWIETVDRYVNFMRENLGDKLTEKEYADVRMGILKQEVMPSMRLMQFAGEAARRCNTCAYNCTFTAPTKLEDFAEIMYLSMQGCGVGFAVESQNVEQLSQIKKQTGQKLPTHIIVDSKEGWCDALTLGMKTWYDGKDILFDSSQVRPAGARLKTMGGKASGPEPLRSLLAFTRERIFSRAGRRLRAIDAHDIICKIGECVVAGGVRRTAMISLSDLDDVEMRDAKRGQFYMTDPHRSVANNSAVYETRPTNAELMDEWVALMKSGSGERGIFNRGSLSVTFPKRRIDHFKKIGFIGEDGVVRGSIGTNPCAEIILQSKQFCNLSEVIARADDTEASLLRKIRLASILGTYQSTLTKFGYISKEWTDHCRTERLLGVSVTGQWDSPVARQPETMRKLRDMAIKTNIAYAKRFGIERSLSVTAVKPSGTVSQTFNCASGIHPRHAPYYIRRVRISATDSLFKMMRDQGVPYYPEVGQSMEEANTFVLEFPIKAPDHSADTRFKDDISALEQLEYWKRVKLNFTEHNPSATISVGASEWISVVDWIQKNWDIIGGLSFLPRSDHVYRLAPYEAITKEEYEARMARFPKMDYSKLIAYERQDETEMKKELACAGNACEVI</sequence>
<evidence type="ECO:0000256" key="1">
    <source>
        <dbReference type="ARBA" id="ARBA00001922"/>
    </source>
</evidence>
<dbReference type="EMBL" id="PEXT01000054">
    <property type="protein sequence ID" value="PIS43217.1"/>
    <property type="molecule type" value="Genomic_DNA"/>
</dbReference>
<keyword evidence="9" id="KW-1015">Disulfide bond</keyword>
<dbReference type="InterPro" id="IPR054158">
    <property type="entry name" value="RNR-II_ins_dom"/>
</dbReference>
<evidence type="ECO:0000256" key="7">
    <source>
        <dbReference type="ARBA" id="ARBA00022840"/>
    </source>
</evidence>
<comment type="caution">
    <text evidence="15">The sequence shown here is derived from an EMBL/GenBank/DDBJ whole genome shotgun (WGS) entry which is preliminary data.</text>
</comment>
<comment type="similarity">
    <text evidence="2">Belongs to the class II ribonucleoside-triphosphate reductase family.</text>
</comment>
<gene>
    <name evidence="15" type="ORF">COT23_02505</name>
</gene>
<evidence type="ECO:0000313" key="15">
    <source>
        <dbReference type="EMBL" id="PIS43217.1"/>
    </source>
</evidence>
<dbReference type="Pfam" id="PF21995">
    <property type="entry name" value="RNR-II_ins_dom"/>
    <property type="match status" value="1"/>
</dbReference>
<dbReference type="GO" id="GO:0006260">
    <property type="term" value="P:DNA replication"/>
    <property type="evidence" value="ECO:0007669"/>
    <property type="project" value="UniProtKB-KW"/>
</dbReference>
<protein>
    <recommendedName>
        <fullName evidence="3">ribonucleoside-triphosphate reductase (thioredoxin)</fullName>
        <ecNumber evidence="3">1.17.4.2</ecNumber>
    </recommendedName>
</protein>
<dbReference type="GO" id="GO:0031419">
    <property type="term" value="F:cobalamin binding"/>
    <property type="evidence" value="ECO:0007669"/>
    <property type="project" value="UniProtKB-KW"/>
</dbReference>
<proteinExistence type="inferred from homology"/>
<dbReference type="Proteomes" id="UP000228687">
    <property type="component" value="Unassembled WGS sequence"/>
</dbReference>
<keyword evidence="5" id="KW-0235">DNA replication</keyword>
<organism evidence="15 16">
    <name type="scientific">Candidatus Kaiserbacteria bacterium CG08_land_8_20_14_0_20_50_21</name>
    <dbReference type="NCBI Taxonomy" id="1974604"/>
    <lineage>
        <taxon>Bacteria</taxon>
        <taxon>Candidatus Kaiseribacteriota</taxon>
    </lineage>
</organism>
<reference evidence="16" key="1">
    <citation type="submission" date="2017-09" db="EMBL/GenBank/DDBJ databases">
        <title>Depth-based differentiation of microbial function through sediment-hosted aquifers and enrichment of novel symbionts in the deep terrestrial subsurface.</title>
        <authorList>
            <person name="Probst A.J."/>
            <person name="Ladd B."/>
            <person name="Jarett J.K."/>
            <person name="Geller-Mcgrath D.E."/>
            <person name="Sieber C.M.K."/>
            <person name="Emerson J.B."/>
            <person name="Anantharaman K."/>
            <person name="Thomas B.C."/>
            <person name="Malmstrom R."/>
            <person name="Stieglmeier M."/>
            <person name="Klingl A."/>
            <person name="Woyke T."/>
            <person name="Ryan C.M."/>
            <person name="Banfield J.F."/>
        </authorList>
    </citation>
    <scope>NUCLEOTIDE SEQUENCE [LARGE SCALE GENOMIC DNA]</scope>
</reference>
<dbReference type="GO" id="GO:0005524">
    <property type="term" value="F:ATP binding"/>
    <property type="evidence" value="ECO:0007669"/>
    <property type="project" value="UniProtKB-UniRule"/>
</dbReference>
<evidence type="ECO:0000256" key="11">
    <source>
        <dbReference type="ARBA" id="ARBA00023285"/>
    </source>
</evidence>
<comment type="catalytic activity">
    <reaction evidence="12">
        <text>a 2'-deoxyribonucleoside 5'-triphosphate + [thioredoxin]-disulfide + H2O = a ribonucleoside 5'-triphosphate + [thioredoxin]-dithiol</text>
        <dbReference type="Rhea" id="RHEA:12701"/>
        <dbReference type="Rhea" id="RHEA-COMP:10698"/>
        <dbReference type="Rhea" id="RHEA-COMP:10700"/>
        <dbReference type="ChEBI" id="CHEBI:15377"/>
        <dbReference type="ChEBI" id="CHEBI:29950"/>
        <dbReference type="ChEBI" id="CHEBI:50058"/>
        <dbReference type="ChEBI" id="CHEBI:61557"/>
        <dbReference type="ChEBI" id="CHEBI:61560"/>
        <dbReference type="EC" id="1.17.4.2"/>
    </reaction>
</comment>
<keyword evidence="7 13" id="KW-0067">ATP-binding</keyword>
<name>A0A2H0YXK5_9BACT</name>
<dbReference type="GO" id="GO:0008998">
    <property type="term" value="F:ribonucleoside-triphosphate reductase (thioredoxin) activity"/>
    <property type="evidence" value="ECO:0007669"/>
    <property type="project" value="UniProtKB-EC"/>
</dbReference>
<evidence type="ECO:0000313" key="16">
    <source>
        <dbReference type="Proteomes" id="UP000228687"/>
    </source>
</evidence>
<evidence type="ECO:0000256" key="2">
    <source>
        <dbReference type="ARBA" id="ARBA00005654"/>
    </source>
</evidence>
<evidence type="ECO:0000256" key="13">
    <source>
        <dbReference type="PROSITE-ProRule" id="PRU00492"/>
    </source>
</evidence>
<dbReference type="PANTHER" id="PTHR43371">
    <property type="entry name" value="VITAMIN B12-DEPENDENT RIBONUCLEOTIDE REDUCTASE"/>
    <property type="match status" value="1"/>
</dbReference>
<dbReference type="InterPro" id="IPR050862">
    <property type="entry name" value="RdRp_reductase_class-2"/>
</dbReference>
<keyword evidence="6 13" id="KW-0547">Nucleotide-binding</keyword>
<dbReference type="AlphaFoldDB" id="A0A2H0YXK5"/>
<evidence type="ECO:0000256" key="6">
    <source>
        <dbReference type="ARBA" id="ARBA00022741"/>
    </source>
</evidence>
<keyword evidence="8" id="KW-0560">Oxidoreductase</keyword>
<feature type="domain" description="ATP-cone" evidence="14">
    <location>
        <begin position="3"/>
        <end position="98"/>
    </location>
</feature>
<keyword evidence="10" id="KW-0676">Redox-active center</keyword>
<dbReference type="Gene3D" id="3.20.70.20">
    <property type="match status" value="2"/>
</dbReference>
<dbReference type="InterPro" id="IPR040763">
    <property type="entry name" value="RNR_alpha_hel"/>
</dbReference>
<keyword evidence="4" id="KW-0846">Cobalamin</keyword>
<comment type="cofactor">
    <cofactor evidence="1">
        <name>adenosylcob(III)alamin</name>
        <dbReference type="ChEBI" id="CHEBI:18408"/>
    </cofactor>
</comment>
<dbReference type="PANTHER" id="PTHR43371:SF1">
    <property type="entry name" value="RIBONUCLEOSIDE-DIPHOSPHATE REDUCTASE"/>
    <property type="match status" value="1"/>
</dbReference>
<accession>A0A2H0YXK5</accession>